<dbReference type="AlphaFoldDB" id="A0A9W9P2K5"/>
<dbReference type="EMBL" id="JAPQKT010000003">
    <property type="protein sequence ID" value="KAJ5234286.1"/>
    <property type="molecule type" value="Genomic_DNA"/>
</dbReference>
<dbReference type="Proteomes" id="UP001147733">
    <property type="component" value="Unassembled WGS sequence"/>
</dbReference>
<comment type="caution">
    <text evidence="1">The sequence shown here is derived from an EMBL/GenBank/DDBJ whole genome shotgun (WGS) entry which is preliminary data.</text>
</comment>
<organism evidence="1 2">
    <name type="scientific">Penicillium citrinum</name>
    <dbReference type="NCBI Taxonomy" id="5077"/>
    <lineage>
        <taxon>Eukaryota</taxon>
        <taxon>Fungi</taxon>
        <taxon>Dikarya</taxon>
        <taxon>Ascomycota</taxon>
        <taxon>Pezizomycotina</taxon>
        <taxon>Eurotiomycetes</taxon>
        <taxon>Eurotiomycetidae</taxon>
        <taxon>Eurotiales</taxon>
        <taxon>Aspergillaceae</taxon>
        <taxon>Penicillium</taxon>
    </lineage>
</organism>
<accession>A0A9W9P2K5</accession>
<sequence>MEEILGRHALDLQAAGYAPVWTSSHGYPGEIPQEIQDLLCEDSKKCDKVIGPLSSIFWLIGTEFLIELIDDPAYILEEEYRYLPLGSPRLWIISRLFEEDKIPKRFMEMIENSPSGLHQPHRNLANNLARNSPIPQSITPHVQQHSVNNLFPFGRSGNSAERISAAKIKWDKNSKRFATTIQRKLLSTFGDNLLFRGLTRPALLSLMTLFRPVIVSHYADNEFGPGFYTTPNLSVAVRYGGPAGAVLVFENPSDRLNRLVLAGEAWQNVTRFWTGNIVSNHERRAPVNWRMADILEGPISEPGEARHLPRVESEVLQVVGVSPKSFEAFRSSLKMIIWID</sequence>
<keyword evidence="2" id="KW-1185">Reference proteome</keyword>
<proteinExistence type="predicted"/>
<evidence type="ECO:0000313" key="2">
    <source>
        <dbReference type="Proteomes" id="UP001147733"/>
    </source>
</evidence>
<reference evidence="1" key="2">
    <citation type="journal article" date="2023" name="IMA Fungus">
        <title>Comparative genomic study of the Penicillium genus elucidates a diverse pangenome and 15 lateral gene transfer events.</title>
        <authorList>
            <person name="Petersen C."/>
            <person name="Sorensen T."/>
            <person name="Nielsen M.R."/>
            <person name="Sondergaard T.E."/>
            <person name="Sorensen J.L."/>
            <person name="Fitzpatrick D.A."/>
            <person name="Frisvad J.C."/>
            <person name="Nielsen K.L."/>
        </authorList>
    </citation>
    <scope>NUCLEOTIDE SEQUENCE</scope>
    <source>
        <strain evidence="1">IBT 23319</strain>
    </source>
</reference>
<reference evidence="1" key="1">
    <citation type="submission" date="2022-11" db="EMBL/GenBank/DDBJ databases">
        <authorList>
            <person name="Petersen C."/>
        </authorList>
    </citation>
    <scope>NUCLEOTIDE SEQUENCE</scope>
    <source>
        <strain evidence="1">IBT 23319</strain>
    </source>
</reference>
<name>A0A9W9P2K5_PENCI</name>
<dbReference type="RefSeq" id="XP_056501786.1">
    <property type="nucleotide sequence ID" value="XM_056642374.1"/>
</dbReference>
<gene>
    <name evidence="1" type="ORF">N7469_003454</name>
</gene>
<protein>
    <submittedName>
        <fullName evidence="1">Uncharacterized protein</fullName>
    </submittedName>
</protein>
<dbReference type="OrthoDB" id="2440450at2759"/>
<dbReference type="GeneID" id="81381541"/>
<evidence type="ECO:0000313" key="1">
    <source>
        <dbReference type="EMBL" id="KAJ5234286.1"/>
    </source>
</evidence>